<dbReference type="PANTHER" id="PTHR30461:SF2">
    <property type="entry name" value="SERINE RECOMBINASE PINE-RELATED"/>
    <property type="match status" value="1"/>
</dbReference>
<organism evidence="4 5">
    <name type="scientific">Acetatifactor muris</name>
    <dbReference type="NCBI Taxonomy" id="879566"/>
    <lineage>
        <taxon>Bacteria</taxon>
        <taxon>Bacillati</taxon>
        <taxon>Bacillota</taxon>
        <taxon>Clostridia</taxon>
        <taxon>Lachnospirales</taxon>
        <taxon>Lachnospiraceae</taxon>
        <taxon>Acetatifactor</taxon>
    </lineage>
</organism>
<evidence type="ECO:0000256" key="2">
    <source>
        <dbReference type="ARBA" id="ARBA00023172"/>
    </source>
</evidence>
<dbReference type="GO" id="GO:0003677">
    <property type="term" value="F:DNA binding"/>
    <property type="evidence" value="ECO:0007669"/>
    <property type="project" value="UniProtKB-KW"/>
</dbReference>
<proteinExistence type="predicted"/>
<dbReference type="OrthoDB" id="9797501at2"/>
<dbReference type="Pfam" id="PF00239">
    <property type="entry name" value="Resolvase"/>
    <property type="match status" value="1"/>
</dbReference>
<protein>
    <submittedName>
        <fullName evidence="4">Transposon Tn552 DNA-invertase bin3</fullName>
    </submittedName>
</protein>
<dbReference type="SUPFAM" id="SSF53041">
    <property type="entry name" value="Resolvase-like"/>
    <property type="match status" value="1"/>
</dbReference>
<accession>A0A2K4ZEA9</accession>
<dbReference type="CDD" id="cd03768">
    <property type="entry name" value="SR_ResInv"/>
    <property type="match status" value="1"/>
</dbReference>
<dbReference type="InterPro" id="IPR036162">
    <property type="entry name" value="Resolvase-like_N_sf"/>
</dbReference>
<dbReference type="AlphaFoldDB" id="A0A2K4ZEA9"/>
<evidence type="ECO:0000313" key="5">
    <source>
        <dbReference type="Proteomes" id="UP000236311"/>
    </source>
</evidence>
<evidence type="ECO:0000313" key="4">
    <source>
        <dbReference type="EMBL" id="SOY28790.1"/>
    </source>
</evidence>
<name>A0A2K4ZEA9_9FIRM</name>
<feature type="domain" description="Resolvase/invertase-type recombinase catalytic" evidence="3">
    <location>
        <begin position="2"/>
        <end position="166"/>
    </location>
</feature>
<gene>
    <name evidence="4" type="primary">bin3_4</name>
    <name evidence="4" type="ORF">AMURIS_01501</name>
</gene>
<dbReference type="Gene3D" id="3.40.50.1390">
    <property type="entry name" value="Resolvase, N-terminal catalytic domain"/>
    <property type="match status" value="1"/>
</dbReference>
<sequence>MRQYGYCRISTGKQNIERQVRNIQTAYPESIIVRETYTGTKFQGRKELEKLLEKVHPGDTIIFDSVSRMSRDSEEGFQLYEELFHKDVSLVFLKEPHINTETYRRAMTNQVALTGDKVDLILDGVNHYLMELAREQIRIAFEQAQKEVSDLHQRTREGIETARLNGKQIGHPRGATYETKKSKAAKEIILRHNRSFGGSLTDAETMRQAGISRKSFYKYKKELWDNME</sequence>
<dbReference type="InterPro" id="IPR006119">
    <property type="entry name" value="Resolv_N"/>
</dbReference>
<dbReference type="InterPro" id="IPR050639">
    <property type="entry name" value="SSR_resolvase"/>
</dbReference>
<dbReference type="RefSeq" id="WP_103238860.1">
    <property type="nucleotide sequence ID" value="NZ_JANJZD010000006.1"/>
</dbReference>
<keyword evidence="1" id="KW-0238">DNA-binding</keyword>
<evidence type="ECO:0000256" key="1">
    <source>
        <dbReference type="ARBA" id="ARBA00023125"/>
    </source>
</evidence>
<keyword evidence="5" id="KW-1185">Reference proteome</keyword>
<evidence type="ECO:0000259" key="3">
    <source>
        <dbReference type="PROSITE" id="PS51736"/>
    </source>
</evidence>
<dbReference type="EMBL" id="OFSM01000006">
    <property type="protein sequence ID" value="SOY28790.1"/>
    <property type="molecule type" value="Genomic_DNA"/>
</dbReference>
<keyword evidence="2" id="KW-0233">DNA recombination</keyword>
<dbReference type="PROSITE" id="PS51736">
    <property type="entry name" value="RECOMBINASES_3"/>
    <property type="match status" value="1"/>
</dbReference>
<reference evidence="4 5" key="1">
    <citation type="submission" date="2018-01" db="EMBL/GenBank/DDBJ databases">
        <authorList>
            <person name="Gaut B.S."/>
            <person name="Morton B.R."/>
            <person name="Clegg M.T."/>
            <person name="Duvall M.R."/>
        </authorList>
    </citation>
    <scope>NUCLEOTIDE SEQUENCE [LARGE SCALE GENOMIC DNA]</scope>
    <source>
        <strain evidence="4">GP69</strain>
    </source>
</reference>
<dbReference type="GO" id="GO:0000150">
    <property type="term" value="F:DNA strand exchange activity"/>
    <property type="evidence" value="ECO:0007669"/>
    <property type="project" value="InterPro"/>
</dbReference>
<dbReference type="Proteomes" id="UP000236311">
    <property type="component" value="Unassembled WGS sequence"/>
</dbReference>
<dbReference type="PANTHER" id="PTHR30461">
    <property type="entry name" value="DNA-INVERTASE FROM LAMBDOID PROPHAGE"/>
    <property type="match status" value="1"/>
</dbReference>
<dbReference type="SMART" id="SM00857">
    <property type="entry name" value="Resolvase"/>
    <property type="match status" value="1"/>
</dbReference>